<sequence>MSTATPNKSGGFHYAFVIAIACCGILGTVAALTFNAAGVFYGPVSSALGVGKGTFALYMSILLAVCTITLTFAGSWYSKYSARKILMAIVVINAAAFLLMSQATSVYTFYIAGGMMGFCQAFVLYLLAPTMIPRWFKKSAGTFIGIASAFTGVGAIIFNPIAGQIITNSGWQQGYLIYAITTLVIGLPCAFLIRNYPSDMGLKPYGDTGETVAATTAGLTGVSRAFVIKTVVFYVALLFAFCNAFVTNINFYIPVYSTSLGLALTVGATAASASMFGNMIGKFILGAVADKNVRGALFIGQVGSIAGILILYFLGPVNPLFIMGGAFLYAWANAVNSVVIPMVIKEAFGSRDYGKIISNISMALSFSSTIGSSAWGFIVDATNSYAYVFITSAVLMAVSLAAGNYVMNGGKKLPHLTAEQAAKANQ</sequence>
<reference evidence="3" key="1">
    <citation type="submission" date="2019-08" db="EMBL/GenBank/DDBJ databases">
        <authorList>
            <person name="Kucharzyk K."/>
            <person name="Murdoch R.W."/>
            <person name="Higgins S."/>
            <person name="Loffler F."/>
        </authorList>
    </citation>
    <scope>NUCLEOTIDE SEQUENCE</scope>
</reference>
<feature type="transmembrane region" description="Helical" evidence="1">
    <location>
        <begin position="12"/>
        <end position="35"/>
    </location>
</feature>
<feature type="domain" description="Major facilitator superfamily (MFS) profile" evidence="2">
    <location>
        <begin position="16"/>
        <end position="411"/>
    </location>
</feature>
<feature type="transmembrane region" description="Helical" evidence="1">
    <location>
        <begin position="259"/>
        <end position="281"/>
    </location>
</feature>
<dbReference type="InterPro" id="IPR011701">
    <property type="entry name" value="MFS"/>
</dbReference>
<feature type="transmembrane region" description="Helical" evidence="1">
    <location>
        <begin position="320"/>
        <end position="344"/>
    </location>
</feature>
<feature type="transmembrane region" description="Helical" evidence="1">
    <location>
        <begin position="231"/>
        <end position="253"/>
    </location>
</feature>
<gene>
    <name evidence="3" type="ORF">SDC9_26259</name>
</gene>
<dbReference type="SUPFAM" id="SSF103473">
    <property type="entry name" value="MFS general substrate transporter"/>
    <property type="match status" value="1"/>
</dbReference>
<feature type="transmembrane region" description="Helical" evidence="1">
    <location>
        <begin position="55"/>
        <end position="73"/>
    </location>
</feature>
<dbReference type="AlphaFoldDB" id="A0A644UN00"/>
<dbReference type="EMBL" id="VSSQ01000136">
    <property type="protein sequence ID" value="MPL80360.1"/>
    <property type="molecule type" value="Genomic_DNA"/>
</dbReference>
<dbReference type="InterPro" id="IPR020846">
    <property type="entry name" value="MFS_dom"/>
</dbReference>
<keyword evidence="1" id="KW-1133">Transmembrane helix</keyword>
<protein>
    <recommendedName>
        <fullName evidence="2">Major facilitator superfamily (MFS) profile domain-containing protein</fullName>
    </recommendedName>
</protein>
<dbReference type="InterPro" id="IPR050327">
    <property type="entry name" value="Proton-linked_MCT"/>
</dbReference>
<evidence type="ECO:0000259" key="2">
    <source>
        <dbReference type="PROSITE" id="PS50850"/>
    </source>
</evidence>
<evidence type="ECO:0000313" key="3">
    <source>
        <dbReference type="EMBL" id="MPL80360.1"/>
    </source>
</evidence>
<keyword evidence="1" id="KW-0812">Transmembrane</keyword>
<dbReference type="PROSITE" id="PS50850">
    <property type="entry name" value="MFS"/>
    <property type="match status" value="1"/>
</dbReference>
<dbReference type="Gene3D" id="1.20.1250.20">
    <property type="entry name" value="MFS general substrate transporter like domains"/>
    <property type="match status" value="2"/>
</dbReference>
<feature type="transmembrane region" description="Helical" evidence="1">
    <location>
        <begin position="140"/>
        <end position="163"/>
    </location>
</feature>
<feature type="transmembrane region" description="Helical" evidence="1">
    <location>
        <begin position="384"/>
        <end position="406"/>
    </location>
</feature>
<dbReference type="Pfam" id="PF07690">
    <property type="entry name" value="MFS_1"/>
    <property type="match status" value="1"/>
</dbReference>
<feature type="transmembrane region" description="Helical" evidence="1">
    <location>
        <begin position="109"/>
        <end position="128"/>
    </location>
</feature>
<keyword evidence="1" id="KW-0472">Membrane</keyword>
<dbReference type="InterPro" id="IPR036259">
    <property type="entry name" value="MFS_trans_sf"/>
</dbReference>
<name>A0A644UN00_9ZZZZ</name>
<dbReference type="PANTHER" id="PTHR11360">
    <property type="entry name" value="MONOCARBOXYLATE TRANSPORTER"/>
    <property type="match status" value="1"/>
</dbReference>
<evidence type="ECO:0000256" key="1">
    <source>
        <dbReference type="SAM" id="Phobius"/>
    </source>
</evidence>
<accession>A0A644UN00</accession>
<comment type="caution">
    <text evidence="3">The sequence shown here is derived from an EMBL/GenBank/DDBJ whole genome shotgun (WGS) entry which is preliminary data.</text>
</comment>
<dbReference type="PANTHER" id="PTHR11360:SF284">
    <property type="entry name" value="EG:103B4.3 PROTEIN-RELATED"/>
    <property type="match status" value="1"/>
</dbReference>
<feature type="transmembrane region" description="Helical" evidence="1">
    <location>
        <begin position="293"/>
        <end position="314"/>
    </location>
</feature>
<feature type="transmembrane region" description="Helical" evidence="1">
    <location>
        <begin position="356"/>
        <end position="378"/>
    </location>
</feature>
<proteinExistence type="predicted"/>
<dbReference type="GO" id="GO:0022857">
    <property type="term" value="F:transmembrane transporter activity"/>
    <property type="evidence" value="ECO:0007669"/>
    <property type="project" value="InterPro"/>
</dbReference>
<organism evidence="3">
    <name type="scientific">bioreactor metagenome</name>
    <dbReference type="NCBI Taxonomy" id="1076179"/>
    <lineage>
        <taxon>unclassified sequences</taxon>
        <taxon>metagenomes</taxon>
        <taxon>ecological metagenomes</taxon>
    </lineage>
</organism>
<feature type="transmembrane region" description="Helical" evidence="1">
    <location>
        <begin position="175"/>
        <end position="193"/>
    </location>
</feature>
<feature type="transmembrane region" description="Helical" evidence="1">
    <location>
        <begin position="85"/>
        <end position="103"/>
    </location>
</feature>